<dbReference type="Pfam" id="PF02207">
    <property type="entry name" value="zf-UBR"/>
    <property type="match status" value="1"/>
</dbReference>
<evidence type="ECO:0000256" key="7">
    <source>
        <dbReference type="SAM" id="MobiDB-lite"/>
    </source>
</evidence>
<feature type="compositionally biased region" description="Low complexity" evidence="7">
    <location>
        <begin position="4587"/>
        <end position="4611"/>
    </location>
</feature>
<feature type="domain" description="UBR-type" evidence="8">
    <location>
        <begin position="2362"/>
        <end position="2438"/>
    </location>
</feature>
<evidence type="ECO:0000256" key="1">
    <source>
        <dbReference type="ARBA" id="ARBA00022723"/>
    </source>
</evidence>
<feature type="compositionally biased region" description="Low complexity" evidence="7">
    <location>
        <begin position="417"/>
        <end position="447"/>
    </location>
</feature>
<gene>
    <name evidence="10" type="ORF">ACHAXA_003442</name>
</gene>
<dbReference type="InterPro" id="IPR003126">
    <property type="entry name" value="Znf_UBR"/>
</dbReference>
<keyword evidence="2 5" id="KW-0863">Zinc-finger</keyword>
<name>A0ABD3SFH5_9STRA</name>
<dbReference type="Pfam" id="PF06839">
    <property type="entry name" value="Zn_ribbon_GRF"/>
    <property type="match status" value="1"/>
</dbReference>
<dbReference type="InterPro" id="IPR045189">
    <property type="entry name" value="UBR4-like"/>
</dbReference>
<sequence length="4871" mass="532523">MTSSVVSFAGRGRKTRKRGGDDAAAGEGGGGGGGRSRQGAAGGVRRRDTNDDKTIRASNGDGNGVGDVPPLRDGNVNEGDQNDVGSDDAHLIMATTHAINVLLGYLLRKRDRERECDCREKQEGMKTTTPTITTTTGDRIVAIVLISLSSPLLKCLVNDRALLENITKARSSRPIGGSSNSGGGAGGISSPSPTSRTNSDGGGAKTGTAFPFLADTDDELHGRLLATSSVSSSMSLPSHGLLHSLTSGSGGTTITSSAISSGGGILNTTTTTSTNSTATTTTAGGCSGSTMSGGSSGSALSWISSLGHAHCTMGFDTISMWDALLARLLTDNEVGFQQTQSASHVCKVKTRFIKEKRGQYAHDEREASEDKRLAQICYDVTELVFSDEEESKFISLVLAFHDGVFGSSEPPNKIRKTSSTSTSSRGSKKGSSSSSSSSSNNNNNSSTAQKKRTRLTTSSRSHTGATDYYKLSTLLSARIENHISFDCHVSIRRWAVLAFGWLCSGQKRLLEIGADMLQNAEAWGKVMEFTDTKEAAYNDTATTDLSSLSVEALDSSSSAVATTLLPAKPRTTKTDIVMSNASSRQRSSVDESTADNISTGVPGNLALIVFISAMIDTIYDAGATGGLSPPSSGWMDEYVKAVIGGSGVVAVVNDEKELKNESIPDATATKPSQIFAATSSSASSADISETLSGVRRSSRKRSKSNKRFNDEMRNKGTIAAGEAMAEVLSPHSSRAGSARFFSSPCVGSANLGSNRRASTPLVWIRPDIRDLTEMLTKRLIKSHMKSLCGLSKLENDDLMSDGSMRKKRFVLLNDDDTFFGSPTSRRRTNITSGLIGNPKDLSGSIYFYPFMHRTLETLGRLAASSAFLASSNDWKEKIIAIGSAVALGCFSQSCDKVQERYAAVALDSKLMSMAVCELSECLGKVLSGTARAGAAKSSSSDTTTSVSLPQEILAKYRLNESLNGPAKNSHLAAARQSAVASTPSSSEYPNKAGGSDTFFSSCEQSNPSEILSLFIRAHVAEDIDKPPTTATSDEGGVVTNTAVAYNSAIASLLRSLLSIIRICYDFDLDMHSQEVFSVGGADTSLHKKKSTTSKKKRRKAGEFNTSALEMLGPEIHPRKSFSRCNLAVGSLKALIQSLTHVADSTTLAFDTDNAVSAAHIIRSYLRRCFSEDMVLTFVKLGYELEQKLIRPRLYVCQNSPSISSDIFEPWEHLLWVCHIQLSLTIGRGFIPCLDNHESRLQIFRAVVDVENQLARRVRASDNSIDIIKRVDPEDQDLWPLNLTAVQHALTSQMIIYSLWDNSSVDDEPFAQLPRQPVELHLEEHLSKTSGLMVATVKDVLLSLRDARLFALAVSKLSKVAQKVMLSRLIGIMHKGLQSFKAFENADSGLIARGMSLCTSVADLVICPDLETFLFNELEATRYPMPRHENQLNENNETPAIFHKEYFQSIFAAWQSPVPPIRIDSSIEVFEDRHDYKIMTSAVVLALTVGFQTAKDDECHLLFSGWNAAAKLSSWTPPSWDGPASATVLNTLSTVERIMRLRVDMCELHKLLQASDTSFQNYYHESGRMKAGQSSSTSHKQNEALLRGLQSAEKMLLSLTAEIGDTLSITATVTPSLEAFAFFEALPLFISFIVSMHCRPGPNDMNLAQRLQPPKMKSPSLSRVSQPRNSTDRFSEESDMEICTTTTGGDSESRINALTRLHEACLALGAAPCYPDWLDSNCKMSNDIRPADAVDSANIALSSLTKFGMEVWRSYFGAMQFVLRSLNQTEIPIQEGDSLALQLVFAQQQHPADLSEFFYSQIASLCGINESLLSFMVFSISSKQCLAGDAFVSTSAQQIFGAEFFISRKVCMGERRANGQWETLLSEVLQGSSLKIQSSPITNLADDAVVKQIVDALTSVHRWQRVLYSIVNAMVPAAALLRFGINDGKGRNTHTLCEELPMPGSIFSPSSGRGSLEKLKKNDKCGEAIGSTIKEALSFLSYVSAYSPHDNDIRLTSRAAAGHLLENSSHFNDLMALWSAMLCCDSIDDVMRKLRDDKSNTLRMPESLKASAFAIIQVSLSQFSSALRDESDNDSMPKIASGDFLDIDKRTTLLSLMGVKHLKVAKLIGCRADIELADMISKCGKRNLSDLLLKLAFVQELPIRSRIFATEILIDLMDVERDIHKQGRKVVGKNSCGGNCSDVVRVAVASSLDELSTDEIRDLVKNLVGDSDNTCEENLRLSKKTATVISYLVCVLQRGVSGKGCKIIMEVMMEGLNQWARAPSKYHMIKLFCLLASRFEILNVAGGIIVSLLKQDNNRGNDTAHSYIEAARDFFACVARLDRSVNKVTSTPDYSAVSTSSSATAKSFSNDGVVLTNGKVVSRTCSFVETGEGFTDQHWYNCYTCGLLWDKGCCSLCARVCHKGHDIGYSRKSSFFCDCGAEVATAIEQNRTPCKCLTPFTEDMIRDFYRDELEVIGEVGFTQQCKDDSDVFTELMAKNFLSECKESLKNFVEEAIKSDWRESILLIFNQTYESSSASGPNPTDFLAILSGTFGTQPITGARCPNLQSKSAQPLTITRLRGRCMLPIRAAKAGSLQSRMISGSSSVSSNMRKTRNDYHAQAIASDNRGRLCIAESSSILFCSSIPSVNVRYVENPPASHLSRSQLSILGTDRVPFAISGMALNSENDRHLLVWGVANACVCIVSKTFESFDRIIDLKLNLEPSEESEYLVKCEWVPRSELQIVAVCGVVVHVFDLKRTENNKCDATTHYALAYEDVLIRSATLLGSLSVDNGPVIETKVALLLDTGRLYFISLIIDEEGNLGDDGENYIEIGAGASFPSAGIRRYSGGEPNPKGSTATTFGDGAHLAYLRLANILLYQCVSSCCIAMLFDDDGAICGSFELLPNMISADDIGGSYGVVGPYTHFQELGIAMRDNESFFRVACIGRSTRSSQPTALILEFNENSVSVSELAWPTNCSAGLGFLSAHSFLGSCTFSCPYLFGSNDGLTDRSQLHERAFLTLLSSSGSLLWFGEDCEHLPEVKTQRLTNIQNLTPKIGFFESLVNVSDLDALIIGGECAGKDPNAIKKKLSLSNTDYVTCPSRDGCTLTACLQVTDDSSEYIRSLAIVAVRILVGSMPDLIPKEIVIMGSGRTIKLKKNCKRWYDFPLTDEETLLAVRNGFVTIWISPCHDSSSAPIIDSVEVYARPRSELSYLSPNLNGEENKESLSQLTKCNFLEQNSNLVTFIQLLLFLTQITGSTKMGPLSADSKNNFCHIIRQTALESPEEGSLRDQTIQYLCEAEGDVEKRTFLIDEATLRGLMSLLKKLGEYLQTEFANVDIVSSKQEVIISSAIEVLIHILTSTIAIAQARGANYGDIIGALISEKTCQVSMALEGKRILDLCLDVKATLGANVKLFRPAQLVSELLLTEIACFADTPFAADSNCIAKFDTLAAYLIIDSTEIVKACCAAISNAIGIADTKANSISPNAEQDLSGEVGAVVTYQCDSCLIFPITGQRYTLGGEMDIDLCKRCYDLGIAYSKTTSSALDPLIINGRTLCVENEVMTCGKIWQMTSKPIAESSLEQAKNAKKAELPLKICPNQNMEVSCRKRGCDIQVVKTEHFKSQIFTYLLGLMSKILDANAKDESSPPSMYVLQLLLEIVFGSCTEDLKAARGKEMALAFTQNLPHLVEVCRSSDFDFSQNCSKLVVCLRTLSGLVVQNQEISRNPVLITTSDEERDVVDARNHNHKKKTDPRFVCEHGPAVRRRCSHGVHKDRRFYVCGLDRNKRCNFFKWATDTPESSAGNEDQLVCRNEKIFTPVQMEIQRVFSNTTLQEQFCSLVNDQFEKNQFIASPEVTRLNDGFSITASFPSIKTELEILQDKDDGIYSTLEKFGKSKPILSKLSSEFSFIEDGTNESFLCSSLDLLSLIAPTTGEPKWCDDWFSVLCEIISRNNGASTAVLRFAISMLQRLCGGRQEVYHRVRDHYVFGIQFRKLFQQAAGILEAAVVVCEQARQCGSNWREDEVMFDTLPASGLLGVEDLISEDEYKTSTEEAIEKVLDELLSAATRADNGINTRCNSWRNFCGLPGFQATRGTSAPKSMEWVHDMLDQIYHRPPIVSLMWLSSSLRGSNQVKALALLEIALSDEAPHVTAAKVLADDIDSLLVGGYKTLDDCPTDPEQCLKKSFTVHDLIAFIKQFVVDGRSKQLRAISAKVARKLALLYSPNDKQHLFTSLISGPFQQVGTLGRASKNFIDLLVAFVDNFGLDFDMSNVSSCITSSFISQMTVLNEAFSSKEPDMGSLSCSLSNCVHCQKLFPPKKATKSNINKLDDSAFLPDQSVRPHQRSRLESSTAASVSSEFSLFNQLKFRVVLSEVHVSVSDPRGRLVKSIGVYFSPRQVSDVAILKSIKYNDVWQRCGTLSLARGTSEATCKLKQSVVAANLKFTYEEFYEKASNKRAADGSFILCCPRCTRQVHNAHGVCGNCGEVAFQCRKCRHINYDNLDAFLCVECGYCTAGSFTYELTAGIALNAIAILDDDGFQRSVAMLRVANKRQSELMNSLKKKLLVGIQQQRKNRGDQMENLDEMMLYGPHLKRALLGGMPKLEGIDDDDDSNKKSGSSRSKGSAASLSERATSSSSRARGLLSLARSIRAEGSDGFGSRGDLLRQALLNVGGLGLDTVVATDLLSALSGNIHVRPGDGVGRAERRKSDCKDEKIKMSPVEERSRLYSQMREAERECYELNRRIDAWNRLNNDCLTGWRSSSSIAVQTFRFIPSTCSACSIHMAFQMLSLLHSVYATANVAQFEHAVSSALIKTLLMEPQMTNPKVKDLNNLKRRVVVALASTSEVGSRSILAELKMRLRVVQDKTSAEILGTLIKMDFPSVNNYIQLALDVLQGCYTY</sequence>
<keyword evidence="6" id="KW-0175">Coiled coil</keyword>
<dbReference type="Proteomes" id="UP001530377">
    <property type="component" value="Unassembled WGS sequence"/>
</dbReference>
<evidence type="ECO:0000256" key="3">
    <source>
        <dbReference type="ARBA" id="ARBA00022833"/>
    </source>
</evidence>
<dbReference type="PANTHER" id="PTHR21725:SF1">
    <property type="entry name" value="E3 UBIQUITIN-PROTEIN LIGASE UBR4"/>
    <property type="match status" value="1"/>
</dbReference>
<feature type="domain" description="GRF-type" evidence="9">
    <location>
        <begin position="3731"/>
        <end position="3771"/>
    </location>
</feature>
<organism evidence="10 11">
    <name type="scientific">Cyclostephanos tholiformis</name>
    <dbReference type="NCBI Taxonomy" id="382380"/>
    <lineage>
        <taxon>Eukaryota</taxon>
        <taxon>Sar</taxon>
        <taxon>Stramenopiles</taxon>
        <taxon>Ochrophyta</taxon>
        <taxon>Bacillariophyta</taxon>
        <taxon>Coscinodiscophyceae</taxon>
        <taxon>Thalassiosirophycidae</taxon>
        <taxon>Stephanodiscales</taxon>
        <taxon>Stephanodiscaceae</taxon>
        <taxon>Cyclostephanos</taxon>
    </lineage>
</organism>
<feature type="region of interest" description="Disordered" evidence="7">
    <location>
        <begin position="1652"/>
        <end position="1687"/>
    </location>
</feature>
<proteinExistence type="predicted"/>
<feature type="region of interest" description="Disordered" evidence="7">
    <location>
        <begin position="1"/>
        <end position="84"/>
    </location>
</feature>
<evidence type="ECO:0008006" key="12">
    <source>
        <dbReference type="Google" id="ProtNLM"/>
    </source>
</evidence>
<feature type="compositionally biased region" description="Gly residues" evidence="7">
    <location>
        <begin position="26"/>
        <end position="42"/>
    </location>
</feature>
<dbReference type="PROSITE" id="PS51157">
    <property type="entry name" value="ZF_UBR"/>
    <property type="match status" value="1"/>
</dbReference>
<evidence type="ECO:0000259" key="8">
    <source>
        <dbReference type="PROSITE" id="PS51157"/>
    </source>
</evidence>
<protein>
    <recommendedName>
        <fullName evidence="12">Separase</fullName>
    </recommendedName>
</protein>
<keyword evidence="1" id="KW-0479">Metal-binding</keyword>
<feature type="compositionally biased region" description="Polar residues" evidence="7">
    <location>
        <begin position="1658"/>
        <end position="1668"/>
    </location>
</feature>
<evidence type="ECO:0000256" key="4">
    <source>
        <dbReference type="PROSITE-ProRule" id="PRU00508"/>
    </source>
</evidence>
<dbReference type="PROSITE" id="PS51999">
    <property type="entry name" value="ZF_GRF"/>
    <property type="match status" value="1"/>
</dbReference>
<evidence type="ECO:0000256" key="5">
    <source>
        <dbReference type="PROSITE-ProRule" id="PRU01343"/>
    </source>
</evidence>
<dbReference type="SMART" id="SM00396">
    <property type="entry name" value="ZnF_UBR1"/>
    <property type="match status" value="1"/>
</dbReference>
<feature type="zinc finger region" description="UBR-type" evidence="4">
    <location>
        <begin position="2362"/>
        <end position="2438"/>
    </location>
</feature>
<feature type="region of interest" description="Disordered" evidence="7">
    <location>
        <begin position="686"/>
        <end position="711"/>
    </location>
</feature>
<feature type="region of interest" description="Disordered" evidence="7">
    <location>
        <begin position="4575"/>
        <end position="4611"/>
    </location>
</feature>
<dbReference type="SUPFAM" id="SSF57850">
    <property type="entry name" value="RING/U-box"/>
    <property type="match status" value="1"/>
</dbReference>
<dbReference type="EMBL" id="JALLPB020000041">
    <property type="protein sequence ID" value="KAL3823294.1"/>
    <property type="molecule type" value="Genomic_DNA"/>
</dbReference>
<feature type="compositionally biased region" description="Basic residues" evidence="7">
    <location>
        <begin position="696"/>
        <end position="706"/>
    </location>
</feature>
<evidence type="ECO:0000313" key="10">
    <source>
        <dbReference type="EMBL" id="KAL3823294.1"/>
    </source>
</evidence>
<dbReference type="PANTHER" id="PTHR21725">
    <property type="entry name" value="E3 UBIQUITIN-PROTEIN LIGASE UBR4"/>
    <property type="match status" value="1"/>
</dbReference>
<keyword evidence="11" id="KW-1185">Reference proteome</keyword>
<comment type="caution">
    <text evidence="10">The sequence shown here is derived from an EMBL/GenBank/DDBJ whole genome shotgun (WGS) entry which is preliminary data.</text>
</comment>
<evidence type="ECO:0000256" key="2">
    <source>
        <dbReference type="ARBA" id="ARBA00022771"/>
    </source>
</evidence>
<dbReference type="InterPro" id="IPR043145">
    <property type="entry name" value="Znf_ZZ_sf"/>
</dbReference>
<reference evidence="10 11" key="1">
    <citation type="submission" date="2024-10" db="EMBL/GenBank/DDBJ databases">
        <title>Updated reference genomes for cyclostephanoid diatoms.</title>
        <authorList>
            <person name="Roberts W.R."/>
            <person name="Alverson A.J."/>
        </authorList>
    </citation>
    <scope>NUCLEOTIDE SEQUENCE [LARGE SCALE GENOMIC DNA]</scope>
    <source>
        <strain evidence="10 11">AJA228-03</strain>
    </source>
</reference>
<evidence type="ECO:0000259" key="9">
    <source>
        <dbReference type="PROSITE" id="PS51999"/>
    </source>
</evidence>
<accession>A0ABD3SFH5</accession>
<feature type="coiled-coil region" evidence="6">
    <location>
        <begin position="4695"/>
        <end position="4722"/>
    </location>
</feature>
<dbReference type="Gene3D" id="3.30.60.90">
    <property type="match status" value="1"/>
</dbReference>
<feature type="region of interest" description="Disordered" evidence="7">
    <location>
        <begin position="409"/>
        <end position="461"/>
    </location>
</feature>
<evidence type="ECO:0000256" key="6">
    <source>
        <dbReference type="SAM" id="Coils"/>
    </source>
</evidence>
<evidence type="ECO:0000313" key="11">
    <source>
        <dbReference type="Proteomes" id="UP001530377"/>
    </source>
</evidence>
<dbReference type="GO" id="GO:0008270">
    <property type="term" value="F:zinc ion binding"/>
    <property type="evidence" value="ECO:0007669"/>
    <property type="project" value="UniProtKB-KW"/>
</dbReference>
<feature type="compositionally biased region" description="Basic and acidic residues" evidence="7">
    <location>
        <begin position="45"/>
        <end position="55"/>
    </location>
</feature>
<feature type="region of interest" description="Disordered" evidence="7">
    <location>
        <begin position="171"/>
        <end position="210"/>
    </location>
</feature>
<dbReference type="InterPro" id="IPR010666">
    <property type="entry name" value="Znf_GRF"/>
</dbReference>
<keyword evidence="3" id="KW-0862">Zinc</keyword>